<evidence type="ECO:0000256" key="1">
    <source>
        <dbReference type="SAM" id="SignalP"/>
    </source>
</evidence>
<evidence type="ECO:0008006" key="4">
    <source>
        <dbReference type="Google" id="ProtNLM"/>
    </source>
</evidence>
<name>A0A7H1N6Y3_9PROT</name>
<feature type="signal peptide" evidence="1">
    <location>
        <begin position="1"/>
        <end position="23"/>
    </location>
</feature>
<reference evidence="2 3" key="1">
    <citation type="submission" date="2020-05" db="EMBL/GenBank/DDBJ databases">
        <title>Complete closed genome sequence of Defluviicoccus vanus.</title>
        <authorList>
            <person name="Bessarab I."/>
            <person name="Arumugam K."/>
            <person name="Maszenan A.M."/>
            <person name="Seviour R.J."/>
            <person name="Williams R.B."/>
        </authorList>
    </citation>
    <scope>NUCLEOTIDE SEQUENCE [LARGE SCALE GENOMIC DNA]</scope>
    <source>
        <strain evidence="2 3">Ben 114</strain>
        <plasmid evidence="2 3">unnamed</plasmid>
    </source>
</reference>
<dbReference type="EMBL" id="CP053924">
    <property type="protein sequence ID" value="QNT71469.1"/>
    <property type="molecule type" value="Genomic_DNA"/>
</dbReference>
<geneLocation type="plasmid" evidence="2 3">
    <name>unnamed</name>
</geneLocation>
<evidence type="ECO:0000313" key="3">
    <source>
        <dbReference type="Proteomes" id="UP000516369"/>
    </source>
</evidence>
<feature type="chain" id="PRO_5028864149" description="P-type conjugative transfer protein TrbJ" evidence="1">
    <location>
        <begin position="24"/>
        <end position="255"/>
    </location>
</feature>
<keyword evidence="1" id="KW-0732">Signal</keyword>
<gene>
    <name evidence="2" type="ORF">HQ394_19220</name>
</gene>
<dbReference type="PROSITE" id="PS51257">
    <property type="entry name" value="PROKAR_LIPOPROTEIN"/>
    <property type="match status" value="1"/>
</dbReference>
<protein>
    <recommendedName>
        <fullName evidence="4">P-type conjugative transfer protein TrbJ</fullName>
    </recommendedName>
</protein>
<evidence type="ECO:0000313" key="2">
    <source>
        <dbReference type="EMBL" id="QNT71469.1"/>
    </source>
</evidence>
<dbReference type="Proteomes" id="UP000516369">
    <property type="component" value="Plasmid unnamed"/>
</dbReference>
<keyword evidence="3" id="KW-1185">Reference proteome</keyword>
<organism evidence="2 3">
    <name type="scientific">Defluviicoccus vanus</name>
    <dbReference type="NCBI Taxonomy" id="111831"/>
    <lineage>
        <taxon>Bacteria</taxon>
        <taxon>Pseudomonadati</taxon>
        <taxon>Pseudomonadota</taxon>
        <taxon>Alphaproteobacteria</taxon>
        <taxon>Rhodospirillales</taxon>
        <taxon>Rhodospirillaceae</taxon>
        <taxon>Defluviicoccus</taxon>
    </lineage>
</organism>
<dbReference type="AlphaFoldDB" id="A0A7H1N6Y3"/>
<dbReference type="RefSeq" id="WP_190263485.1">
    <property type="nucleotide sequence ID" value="NZ_CP053924.1"/>
</dbReference>
<dbReference type="KEGG" id="dvn:HQ394_19220"/>
<sequence length="255" mass="27243">MKRRLRLLATVSLLALASCPVFAQIPVTDAGANTSLATQIAQGVEELASWAQQLEQMVKLVTLQNIAGEVLGDAVGGEFTDLVNAATDLYNDANGLYGSVTSKVGQWQSEIGVFMPPPGGYGEMSTWDLIAKARQMQRLLTQGTAQAQLAQSKLIDRQAAYMREAMAGGAQADRARSAVSATQAASHILAAQAAQLNALNNTLGTLATSIEMKILTDEGRLQSAREMQRKDIEAERNVINAGAAQMRSNPLQWGR</sequence>
<keyword evidence="2" id="KW-0614">Plasmid</keyword>
<proteinExistence type="predicted"/>
<accession>A0A7H1N6Y3</accession>